<dbReference type="EMBL" id="CP106735">
    <property type="protein sequence ID" value="UXX77767.1"/>
    <property type="molecule type" value="Genomic_DNA"/>
</dbReference>
<protein>
    <recommendedName>
        <fullName evidence="3">DUF3291 domain-containing protein</fullName>
    </recommendedName>
</protein>
<organism evidence="1 2">
    <name type="scientific">Reichenbachiella carrageenanivorans</name>
    <dbReference type="NCBI Taxonomy" id="2979869"/>
    <lineage>
        <taxon>Bacteria</taxon>
        <taxon>Pseudomonadati</taxon>
        <taxon>Bacteroidota</taxon>
        <taxon>Cytophagia</taxon>
        <taxon>Cytophagales</taxon>
        <taxon>Reichenbachiellaceae</taxon>
        <taxon>Reichenbachiella</taxon>
    </lineage>
</organism>
<evidence type="ECO:0008006" key="3">
    <source>
        <dbReference type="Google" id="ProtNLM"/>
    </source>
</evidence>
<evidence type="ECO:0000313" key="2">
    <source>
        <dbReference type="Proteomes" id="UP001062165"/>
    </source>
</evidence>
<keyword evidence="2" id="KW-1185">Reference proteome</keyword>
<reference evidence="1" key="1">
    <citation type="submission" date="2022-10" db="EMBL/GenBank/DDBJ databases">
        <title>Comparative genomics and taxonomic characterization of three novel marine species of genus Reichenbachiella exhibiting antioxidant and polysaccharide degradation activities.</title>
        <authorList>
            <person name="Muhammad N."/>
            <person name="Lee Y.-J."/>
            <person name="Ko J."/>
            <person name="Kim S.-G."/>
        </authorList>
    </citation>
    <scope>NUCLEOTIDE SEQUENCE</scope>
    <source>
        <strain evidence="1">Wsw4-B4</strain>
    </source>
</reference>
<dbReference type="RefSeq" id="WP_263049514.1">
    <property type="nucleotide sequence ID" value="NZ_CP106735.1"/>
</dbReference>
<gene>
    <name evidence="1" type="ORF">N7E81_10335</name>
</gene>
<proteinExistence type="predicted"/>
<dbReference type="InterPro" id="IPR011008">
    <property type="entry name" value="Dimeric_a/b-barrel"/>
</dbReference>
<accession>A0ABY6CV29</accession>
<evidence type="ECO:0000313" key="1">
    <source>
        <dbReference type="EMBL" id="UXX77767.1"/>
    </source>
</evidence>
<sequence>MYVSITRLKLKSIWLLPKFAKQSGRVAKQAQDSPGYIKVKLSNRWFRYFYTLTLWRSRADMQQFVIHGDHKVAMQEWSKFATEVKALGYETEAAPKWKEVRKRIATEGKTTR</sequence>
<name>A0ABY6CV29_9BACT</name>
<dbReference type="SUPFAM" id="SSF54909">
    <property type="entry name" value="Dimeric alpha+beta barrel"/>
    <property type="match status" value="1"/>
</dbReference>
<dbReference type="Proteomes" id="UP001062165">
    <property type="component" value="Chromosome"/>
</dbReference>